<protein>
    <recommendedName>
        <fullName evidence="4">Sensor histidine kinase</fullName>
    </recommendedName>
</protein>
<comment type="caution">
    <text evidence="2">The sequence shown here is derived from an EMBL/GenBank/DDBJ whole genome shotgun (WGS) entry which is preliminary data.</text>
</comment>
<evidence type="ECO:0000313" key="3">
    <source>
        <dbReference type="Proteomes" id="UP001566476"/>
    </source>
</evidence>
<keyword evidence="1" id="KW-1133">Transmembrane helix</keyword>
<evidence type="ECO:0000313" key="2">
    <source>
        <dbReference type="EMBL" id="MEZ0494634.1"/>
    </source>
</evidence>
<sequence length="70" mass="7596">MMTHAVHPQRPLRPTDLVRLLLAAWLLVTIPAVLVYAPDTAPVLIWAQGGLGCVLLGIDLPRRLLALAHS</sequence>
<organism evidence="2 3">
    <name type="scientific">Kineococcus mangrovi</name>
    <dbReference type="NCBI Taxonomy" id="1660183"/>
    <lineage>
        <taxon>Bacteria</taxon>
        <taxon>Bacillati</taxon>
        <taxon>Actinomycetota</taxon>
        <taxon>Actinomycetes</taxon>
        <taxon>Kineosporiales</taxon>
        <taxon>Kineosporiaceae</taxon>
        <taxon>Kineococcus</taxon>
    </lineage>
</organism>
<reference evidence="2 3" key="1">
    <citation type="submission" date="2024-07" db="EMBL/GenBank/DDBJ databases">
        <authorList>
            <person name="Thanompreechachai J."/>
            <person name="Duangmal K."/>
        </authorList>
    </citation>
    <scope>NUCLEOTIDE SEQUENCE [LARGE SCALE GENOMIC DNA]</scope>
    <source>
        <strain evidence="2 3">TBRC 1896</strain>
    </source>
</reference>
<accession>A0ABV4IAJ7</accession>
<proteinExistence type="predicted"/>
<evidence type="ECO:0000256" key="1">
    <source>
        <dbReference type="SAM" id="Phobius"/>
    </source>
</evidence>
<dbReference type="Proteomes" id="UP001566476">
    <property type="component" value="Unassembled WGS sequence"/>
</dbReference>
<feature type="transmembrane region" description="Helical" evidence="1">
    <location>
        <begin position="20"/>
        <end position="37"/>
    </location>
</feature>
<gene>
    <name evidence="2" type="ORF">AB2L28_20550</name>
</gene>
<dbReference type="EMBL" id="JBGGTQ010000015">
    <property type="protein sequence ID" value="MEZ0494634.1"/>
    <property type="molecule type" value="Genomic_DNA"/>
</dbReference>
<name>A0ABV4IAJ7_9ACTN</name>
<keyword evidence="1" id="KW-0472">Membrane</keyword>
<dbReference type="RefSeq" id="WP_370720866.1">
    <property type="nucleotide sequence ID" value="NZ_JBGGTQ010000015.1"/>
</dbReference>
<keyword evidence="3" id="KW-1185">Reference proteome</keyword>
<keyword evidence="1" id="KW-0812">Transmembrane</keyword>
<evidence type="ECO:0008006" key="4">
    <source>
        <dbReference type="Google" id="ProtNLM"/>
    </source>
</evidence>